<dbReference type="GeneID" id="63858350"/>
<dbReference type="EMBL" id="KZ824630">
    <property type="protein sequence ID" value="RAK80130.1"/>
    <property type="molecule type" value="Genomic_DNA"/>
</dbReference>
<feature type="non-terminal residue" evidence="1">
    <location>
        <position position="91"/>
    </location>
</feature>
<sequence>IVVKTVKYYQIINLNNYNNSEIKRAVLDRTMVFYNRILVTFNNFLKLYPEVFWLLNICFYKRFIKFVSKNIPGRLEIYFIFKNSRIFLLLI</sequence>
<reference evidence="1 2" key="1">
    <citation type="submission" date="2018-02" db="EMBL/GenBank/DDBJ databases">
        <title>The genomes of Aspergillus section Nigri reveals drivers in fungal speciation.</title>
        <authorList>
            <consortium name="DOE Joint Genome Institute"/>
            <person name="Vesth T.C."/>
            <person name="Nybo J."/>
            <person name="Theobald S."/>
            <person name="Brandl J."/>
            <person name="Frisvad J.C."/>
            <person name="Nielsen K.F."/>
            <person name="Lyhne E.K."/>
            <person name="Kogle M.E."/>
            <person name="Kuo A."/>
            <person name="Riley R."/>
            <person name="Clum A."/>
            <person name="Nolan M."/>
            <person name="Lipzen A."/>
            <person name="Salamov A."/>
            <person name="Henrissat B."/>
            <person name="Wiebenga A."/>
            <person name="De vries R.P."/>
            <person name="Grigoriev I.V."/>
            <person name="Mortensen U.H."/>
            <person name="Andersen M.R."/>
            <person name="Baker S.E."/>
        </authorList>
    </citation>
    <scope>NUCLEOTIDE SEQUENCE [LARGE SCALE GENOMIC DNA]</scope>
    <source>
        <strain evidence="1 2">CBS 313.89</strain>
    </source>
</reference>
<dbReference type="VEuPathDB" id="FungiDB:BO72DRAFT_371756"/>
<proteinExistence type="predicted"/>
<dbReference type="OrthoDB" id="4357582at2759"/>
<evidence type="ECO:0000313" key="1">
    <source>
        <dbReference type="EMBL" id="RAK80130.1"/>
    </source>
</evidence>
<dbReference type="Proteomes" id="UP000249789">
    <property type="component" value="Unassembled WGS sequence"/>
</dbReference>
<evidence type="ECO:0000313" key="2">
    <source>
        <dbReference type="Proteomes" id="UP000249789"/>
    </source>
</evidence>
<name>A0A8G1W0Q0_9EURO</name>
<protein>
    <submittedName>
        <fullName evidence="1">Uncharacterized protein</fullName>
    </submittedName>
</protein>
<gene>
    <name evidence="1" type="ORF">BO72DRAFT_371756</name>
</gene>
<accession>A0A8G1W0Q0</accession>
<organism evidence="1 2">
    <name type="scientific">Aspergillus fijiensis CBS 313.89</name>
    <dbReference type="NCBI Taxonomy" id="1448319"/>
    <lineage>
        <taxon>Eukaryota</taxon>
        <taxon>Fungi</taxon>
        <taxon>Dikarya</taxon>
        <taxon>Ascomycota</taxon>
        <taxon>Pezizomycotina</taxon>
        <taxon>Eurotiomycetes</taxon>
        <taxon>Eurotiomycetidae</taxon>
        <taxon>Eurotiales</taxon>
        <taxon>Aspergillaceae</taxon>
        <taxon>Aspergillus</taxon>
    </lineage>
</organism>
<keyword evidence="2" id="KW-1185">Reference proteome</keyword>
<dbReference type="AlphaFoldDB" id="A0A8G1W0Q0"/>
<dbReference type="RefSeq" id="XP_040804140.1">
    <property type="nucleotide sequence ID" value="XM_040941017.1"/>
</dbReference>